<evidence type="ECO:0000259" key="2">
    <source>
        <dbReference type="Pfam" id="PF13568"/>
    </source>
</evidence>
<dbReference type="SUPFAM" id="SSF56925">
    <property type="entry name" value="OMPA-like"/>
    <property type="match status" value="1"/>
</dbReference>
<reference evidence="3 4" key="1">
    <citation type="submission" date="2023-04" db="EMBL/GenBank/DDBJ databases">
        <title>Draft genome sequence of acteroides sedimenti strain YN3PY1.</title>
        <authorList>
            <person name="Yoshida N."/>
        </authorList>
    </citation>
    <scope>NUCLEOTIDE SEQUENCE [LARGE SCALE GENOMIC DNA]</scope>
    <source>
        <strain evidence="3 4">YN3PY1</strain>
    </source>
</reference>
<dbReference type="Proteomes" id="UP001496674">
    <property type="component" value="Chromosome"/>
</dbReference>
<proteinExistence type="predicted"/>
<sequence>MKLKKLLFLFILTIIPFNLFCQNDYYITEKSASYGVKIENKGEKKNARYCWIKKNDRYYQYSPDSIKAYGFEKGAYYEAKDILVNDSVRRVFLERILDGELTLYYYRGEDTKTFFIEKDKTSFVELPKVNKKEHKTYKEYLKELTADCPDISDAIYHAVYSKSGLKRLIERYEKCSSSPYPFLKMGLVAGYEIINIDIIDEASDNIKLIDFNKEANPTIGFFIDYPLFYSDFSLYTEPYYVKHSYSCYKIKDNYDVNFYANISSVKAPTLIKYTFPFKRFRPYLNVGGIFAYNFNQKNGYINSTAFGDKIDIIYKDVPLFSKWEMGYSLGAGAEYKLNHRNSLFLNLRYSSLKGLSENNSFNNSIIQVSTGFNF</sequence>
<keyword evidence="4" id="KW-1185">Reference proteome</keyword>
<feature type="domain" description="Outer membrane protein beta-barrel" evidence="2">
    <location>
        <begin position="190"/>
        <end position="350"/>
    </location>
</feature>
<keyword evidence="1" id="KW-0732">Signal</keyword>
<dbReference type="EMBL" id="AP028055">
    <property type="protein sequence ID" value="BEG99424.1"/>
    <property type="molecule type" value="Genomic_DNA"/>
</dbReference>
<dbReference type="Pfam" id="PF13568">
    <property type="entry name" value="OMP_b-brl_2"/>
    <property type="match status" value="1"/>
</dbReference>
<dbReference type="RefSeq" id="WP_353329957.1">
    <property type="nucleotide sequence ID" value="NZ_AP028055.1"/>
</dbReference>
<feature type="chain" id="PRO_5045353240" description="Outer membrane protein beta-barrel domain-containing protein" evidence="1">
    <location>
        <begin position="22"/>
        <end position="374"/>
    </location>
</feature>
<name>A0ABN6Z5F7_9BACE</name>
<evidence type="ECO:0000256" key="1">
    <source>
        <dbReference type="SAM" id="SignalP"/>
    </source>
</evidence>
<evidence type="ECO:0000313" key="3">
    <source>
        <dbReference type="EMBL" id="BEG99424.1"/>
    </source>
</evidence>
<dbReference type="InterPro" id="IPR025665">
    <property type="entry name" value="Beta-barrel_OMP_2"/>
</dbReference>
<gene>
    <name evidence="3" type="ORF">BSYN_16890</name>
</gene>
<protein>
    <recommendedName>
        <fullName evidence="2">Outer membrane protein beta-barrel domain-containing protein</fullName>
    </recommendedName>
</protein>
<organism evidence="3 4">
    <name type="scientific">Bacteroides sedimenti</name>
    <dbReference type="NCBI Taxonomy" id="2136147"/>
    <lineage>
        <taxon>Bacteria</taxon>
        <taxon>Pseudomonadati</taxon>
        <taxon>Bacteroidota</taxon>
        <taxon>Bacteroidia</taxon>
        <taxon>Bacteroidales</taxon>
        <taxon>Bacteroidaceae</taxon>
        <taxon>Bacteroides</taxon>
    </lineage>
</organism>
<accession>A0ABN6Z5F7</accession>
<dbReference type="Gene3D" id="2.40.160.20">
    <property type="match status" value="1"/>
</dbReference>
<feature type="signal peptide" evidence="1">
    <location>
        <begin position="1"/>
        <end position="21"/>
    </location>
</feature>
<evidence type="ECO:0000313" key="4">
    <source>
        <dbReference type="Proteomes" id="UP001496674"/>
    </source>
</evidence>
<dbReference type="InterPro" id="IPR011250">
    <property type="entry name" value="OMP/PagP_B-barrel"/>
</dbReference>